<name>A0A1F7GZ10_9BACT</name>
<proteinExistence type="predicted"/>
<protein>
    <submittedName>
        <fullName evidence="1">Uncharacterized protein</fullName>
    </submittedName>
</protein>
<dbReference type="Proteomes" id="UP000177913">
    <property type="component" value="Unassembled WGS sequence"/>
</dbReference>
<comment type="caution">
    <text evidence="1">The sequence shown here is derived from an EMBL/GenBank/DDBJ whole genome shotgun (WGS) entry which is preliminary data.</text>
</comment>
<dbReference type="EMBL" id="MFZO01000035">
    <property type="protein sequence ID" value="OGK24357.1"/>
    <property type="molecule type" value="Genomic_DNA"/>
</dbReference>
<evidence type="ECO:0000313" key="2">
    <source>
        <dbReference type="Proteomes" id="UP000177913"/>
    </source>
</evidence>
<dbReference type="AlphaFoldDB" id="A0A1F7GZ10"/>
<gene>
    <name evidence="1" type="ORF">A3C25_00685</name>
</gene>
<evidence type="ECO:0000313" key="1">
    <source>
        <dbReference type="EMBL" id="OGK24357.1"/>
    </source>
</evidence>
<accession>A0A1F7GZ10</accession>
<organism evidence="1 2">
    <name type="scientific">Candidatus Roizmanbacteria bacterium RIFCSPHIGHO2_02_FULL_38_11</name>
    <dbReference type="NCBI Taxonomy" id="1802039"/>
    <lineage>
        <taxon>Bacteria</taxon>
        <taxon>Candidatus Roizmaniibacteriota</taxon>
    </lineage>
</organism>
<sequence>MVDDEKISKPDNSHGLQAVVQRARNHLKLICHSVLINDGDLFATESQKLIPFLRYSDARIIFVENLGDEEVTDLSLAAIQFAKSSYLTQVIQIEDESGVSEQAFRVDEERQEFCQRLAIYLEKLLERFRTNPDKSEFELARALKDYWRGNTISDFPTMLDDMDPSLFPATTRWELVEISLATLGLSPFQRSYIEELIKATPSL</sequence>
<reference evidence="1 2" key="1">
    <citation type="journal article" date="2016" name="Nat. Commun.">
        <title>Thousands of microbial genomes shed light on interconnected biogeochemical processes in an aquifer system.</title>
        <authorList>
            <person name="Anantharaman K."/>
            <person name="Brown C.T."/>
            <person name="Hug L.A."/>
            <person name="Sharon I."/>
            <person name="Castelle C.J."/>
            <person name="Probst A.J."/>
            <person name="Thomas B.C."/>
            <person name="Singh A."/>
            <person name="Wilkins M.J."/>
            <person name="Karaoz U."/>
            <person name="Brodie E.L."/>
            <person name="Williams K.H."/>
            <person name="Hubbard S.S."/>
            <person name="Banfield J.F."/>
        </authorList>
    </citation>
    <scope>NUCLEOTIDE SEQUENCE [LARGE SCALE GENOMIC DNA]</scope>
</reference>